<keyword evidence="1" id="KW-0812">Transmembrane</keyword>
<evidence type="ECO:0000313" key="4">
    <source>
        <dbReference type="Proteomes" id="UP000049828"/>
    </source>
</evidence>
<feature type="transmembrane region" description="Helical" evidence="1">
    <location>
        <begin position="202"/>
        <end position="226"/>
    </location>
</feature>
<organism evidence="2 4">
    <name type="scientific">Roseburia inulinivorans</name>
    <dbReference type="NCBI Taxonomy" id="360807"/>
    <lineage>
        <taxon>Bacteria</taxon>
        <taxon>Bacillati</taxon>
        <taxon>Bacillota</taxon>
        <taxon>Clostridia</taxon>
        <taxon>Lachnospirales</taxon>
        <taxon>Lachnospiraceae</taxon>
        <taxon>Roseburia</taxon>
    </lineage>
</organism>
<dbReference type="Proteomes" id="UP000049828">
    <property type="component" value="Unassembled WGS sequence"/>
</dbReference>
<keyword evidence="1" id="KW-0472">Membrane</keyword>
<reference evidence="2" key="2">
    <citation type="submission" date="2015-05" db="EMBL/GenBank/DDBJ databases">
        <authorList>
            <person name="Wang D.B."/>
            <person name="Wang M."/>
        </authorList>
    </citation>
    <scope>NUCLEOTIDE SEQUENCE [LARGE SCALE GENOMIC DNA]</scope>
    <source>
        <strain evidence="2">L1-83</strain>
    </source>
</reference>
<keyword evidence="4" id="KW-1185">Reference proteome</keyword>
<dbReference type="Proteomes" id="UP000285820">
    <property type="component" value="Unassembled WGS sequence"/>
</dbReference>
<dbReference type="OrthoDB" id="2064734at2"/>
<proteinExistence type="predicted"/>
<dbReference type="STRING" id="360807.ERS852392_01591"/>
<evidence type="ECO:0000256" key="1">
    <source>
        <dbReference type="SAM" id="Phobius"/>
    </source>
</evidence>
<reference evidence="4" key="1">
    <citation type="submission" date="2015-05" db="EMBL/GenBank/DDBJ databases">
        <authorList>
            <consortium name="Pathogen Informatics"/>
        </authorList>
    </citation>
    <scope>NUCLEOTIDE SEQUENCE [LARGE SCALE GENOMIC DNA]</scope>
    <source>
        <strain evidence="4">L1-83</strain>
    </source>
</reference>
<feature type="transmembrane region" description="Helical" evidence="1">
    <location>
        <begin position="46"/>
        <end position="69"/>
    </location>
</feature>
<dbReference type="EMBL" id="CVRS01000105">
    <property type="protein sequence ID" value="CRL42661.1"/>
    <property type="molecule type" value="Genomic_DNA"/>
</dbReference>
<evidence type="ECO:0000313" key="5">
    <source>
        <dbReference type="Proteomes" id="UP000285820"/>
    </source>
</evidence>
<sequence length="233" mass="25747">MNSFLIQCKVRKAELLQFLGITAVGYLIGLIVVFIVMNVAKENTCATAGTMLAVIAFAFIHLFGITLSFMGDFNMAISLGATRKSFVSGYVLFNLLEIAVLELEIVVFGVVEKFLLENAFPQAVMEIDLTNFFTWNYLSGVLVVFTAVEMFFGAVILRYGMKVLWILWAVWMIICLVPMNIAKNEKLSGELAKLGLFLGGKFTPQGIVALVIALTIVVAAITWNILRKQRVTA</sequence>
<feature type="transmembrane region" description="Helical" evidence="1">
    <location>
        <begin position="164"/>
        <end position="182"/>
    </location>
</feature>
<feature type="transmembrane region" description="Helical" evidence="1">
    <location>
        <begin position="15"/>
        <end position="40"/>
    </location>
</feature>
<accession>A0A0M6WYB3</accession>
<evidence type="ECO:0000313" key="3">
    <source>
        <dbReference type="EMBL" id="RGR69022.1"/>
    </source>
</evidence>
<dbReference type="EMBL" id="QRUN01000007">
    <property type="protein sequence ID" value="RGR69022.1"/>
    <property type="molecule type" value="Genomic_DNA"/>
</dbReference>
<keyword evidence="1" id="KW-1133">Transmembrane helix</keyword>
<feature type="transmembrane region" description="Helical" evidence="1">
    <location>
        <begin position="90"/>
        <end position="111"/>
    </location>
</feature>
<protein>
    <recommendedName>
        <fullName evidence="6">ABC-2 family transporter protein</fullName>
    </recommendedName>
</protein>
<evidence type="ECO:0008006" key="6">
    <source>
        <dbReference type="Google" id="ProtNLM"/>
    </source>
</evidence>
<name>A0A0M6WYB3_9FIRM</name>
<dbReference type="AlphaFoldDB" id="A0A0M6WYB3"/>
<dbReference type="RefSeq" id="WP_021923667.1">
    <property type="nucleotide sequence ID" value="NZ_CATWND010000012.1"/>
</dbReference>
<reference evidence="3 5" key="3">
    <citation type="submission" date="2018-08" db="EMBL/GenBank/DDBJ databases">
        <title>A genome reference for cultivated species of the human gut microbiota.</title>
        <authorList>
            <person name="Zou Y."/>
            <person name="Xue W."/>
            <person name="Luo G."/>
        </authorList>
    </citation>
    <scope>NUCLEOTIDE SEQUENCE [LARGE SCALE GENOMIC DNA]</scope>
    <source>
        <strain evidence="3 5">AF24-4</strain>
    </source>
</reference>
<evidence type="ECO:0000313" key="2">
    <source>
        <dbReference type="EMBL" id="CRL42661.1"/>
    </source>
</evidence>
<gene>
    <name evidence="3" type="ORF">DWY29_07255</name>
    <name evidence="2" type="ORF">RIL183_07531</name>
</gene>
<feature type="transmembrane region" description="Helical" evidence="1">
    <location>
        <begin position="135"/>
        <end position="157"/>
    </location>
</feature>